<evidence type="ECO:0000313" key="2">
    <source>
        <dbReference type="EMBL" id="CAB4590835.1"/>
    </source>
</evidence>
<dbReference type="AlphaFoldDB" id="A0A6J6FVB0"/>
<feature type="compositionally biased region" description="Polar residues" evidence="1">
    <location>
        <begin position="167"/>
        <end position="183"/>
    </location>
</feature>
<proteinExistence type="predicted"/>
<evidence type="ECO:0000256" key="1">
    <source>
        <dbReference type="SAM" id="MobiDB-lite"/>
    </source>
</evidence>
<sequence>MRIAATGGIRPACTAGASVAAIVTPTPTSSATTTVRPAMIVPACGNPAPPALKIAVSASDTPTPPSSPIAVASRAITNDSPSTIVRTCRPLAPMARSSASSRTRWPTMIRNVLLIRNALTNSAISAKPSSTHRNSSTALPIRSAVSRTTVSPVTTSSSGGSSGSMARCTSSAEPGSTATSIES</sequence>
<feature type="compositionally biased region" description="Polar residues" evidence="1">
    <location>
        <begin position="125"/>
        <end position="138"/>
    </location>
</feature>
<protein>
    <submittedName>
        <fullName evidence="2">Unannotated protein</fullName>
    </submittedName>
</protein>
<accession>A0A6J6FVB0</accession>
<dbReference type="EMBL" id="CAEZSR010000230">
    <property type="protein sequence ID" value="CAB4590835.1"/>
    <property type="molecule type" value="Genomic_DNA"/>
</dbReference>
<name>A0A6J6FVB0_9ZZZZ</name>
<organism evidence="2">
    <name type="scientific">freshwater metagenome</name>
    <dbReference type="NCBI Taxonomy" id="449393"/>
    <lineage>
        <taxon>unclassified sequences</taxon>
        <taxon>metagenomes</taxon>
        <taxon>ecological metagenomes</taxon>
    </lineage>
</organism>
<feature type="compositionally biased region" description="Low complexity" evidence="1">
    <location>
        <begin position="143"/>
        <end position="159"/>
    </location>
</feature>
<feature type="region of interest" description="Disordered" evidence="1">
    <location>
        <begin position="125"/>
        <end position="183"/>
    </location>
</feature>
<reference evidence="2" key="1">
    <citation type="submission" date="2020-05" db="EMBL/GenBank/DDBJ databases">
        <authorList>
            <person name="Chiriac C."/>
            <person name="Salcher M."/>
            <person name="Ghai R."/>
            <person name="Kavagutti S V."/>
        </authorList>
    </citation>
    <scope>NUCLEOTIDE SEQUENCE</scope>
</reference>
<gene>
    <name evidence="2" type="ORF">UFOPK1493_03734</name>
</gene>